<dbReference type="InterPro" id="IPR058625">
    <property type="entry name" value="MdtA-like_BSH"/>
</dbReference>
<dbReference type="AlphaFoldDB" id="A0A376AHF5"/>
<dbReference type="STRING" id="1336235.GCA_000518785_04107"/>
<evidence type="ECO:0000313" key="4">
    <source>
        <dbReference type="Proteomes" id="UP000254764"/>
    </source>
</evidence>
<dbReference type="FunFam" id="2.40.50.100:FF:000077">
    <property type="entry name" value="Glycoside hydrolase family 43"/>
    <property type="match status" value="1"/>
</dbReference>
<dbReference type="RefSeq" id="WP_181903978.1">
    <property type="nucleotide sequence ID" value="NZ_UEYP01000003.1"/>
</dbReference>
<feature type="coiled-coil region" evidence="1">
    <location>
        <begin position="75"/>
        <end position="102"/>
    </location>
</feature>
<name>A0A376AHF5_9HYPH</name>
<protein>
    <recommendedName>
        <fullName evidence="2">Multidrug resistance protein MdtA-like barrel-sandwich hybrid domain-containing protein</fullName>
    </recommendedName>
</protein>
<dbReference type="PANTHER" id="PTHR30438">
    <property type="entry name" value="36 KDA ANTIGEN-RELATED"/>
    <property type="match status" value="1"/>
</dbReference>
<gene>
    <name evidence="3" type="ORF">RHIZ70_2969</name>
</gene>
<dbReference type="Gene3D" id="2.40.30.170">
    <property type="match status" value="1"/>
</dbReference>
<dbReference type="PANTHER" id="PTHR30438:SF2">
    <property type="entry name" value="MEMBRANE PROTEIN"/>
    <property type="match status" value="1"/>
</dbReference>
<evidence type="ECO:0000259" key="2">
    <source>
        <dbReference type="Pfam" id="PF25917"/>
    </source>
</evidence>
<accession>A0A376AHF5</accession>
<dbReference type="Proteomes" id="UP000254764">
    <property type="component" value="Unassembled WGS sequence"/>
</dbReference>
<keyword evidence="4" id="KW-1185">Reference proteome</keyword>
<feature type="coiled-coil region" evidence="1">
    <location>
        <begin position="155"/>
        <end position="210"/>
    </location>
</feature>
<organism evidence="3 4">
    <name type="scientific">Ciceribacter selenitireducens ATCC BAA-1503</name>
    <dbReference type="NCBI Taxonomy" id="1336235"/>
    <lineage>
        <taxon>Bacteria</taxon>
        <taxon>Pseudomonadati</taxon>
        <taxon>Pseudomonadota</taxon>
        <taxon>Alphaproteobacteria</taxon>
        <taxon>Hyphomicrobiales</taxon>
        <taxon>Rhizobiaceae</taxon>
        <taxon>Ciceribacter</taxon>
    </lineage>
</organism>
<dbReference type="Pfam" id="PF25917">
    <property type="entry name" value="BSH_RND"/>
    <property type="match status" value="1"/>
</dbReference>
<dbReference type="Gene3D" id="1.10.287.470">
    <property type="entry name" value="Helix hairpin bin"/>
    <property type="match status" value="2"/>
</dbReference>
<feature type="domain" description="Multidrug resistance protein MdtA-like barrel-sandwich hybrid" evidence="2">
    <location>
        <begin position="50"/>
        <end position="245"/>
    </location>
</feature>
<dbReference type="EMBL" id="UEYP01000003">
    <property type="protein sequence ID" value="SSC67261.1"/>
    <property type="molecule type" value="Genomic_DNA"/>
</dbReference>
<evidence type="ECO:0000256" key="1">
    <source>
        <dbReference type="SAM" id="Coils"/>
    </source>
</evidence>
<dbReference type="GO" id="GO:0055085">
    <property type="term" value="P:transmembrane transport"/>
    <property type="evidence" value="ECO:0007669"/>
    <property type="project" value="InterPro"/>
</dbReference>
<sequence>MKPASRNAIIVALVLALAAGGGYYLWQSLQASELADGIASGNGRIEAVEIDVAAKTAGRISEIFVDEGDFVKAGQKLAQMDIKQLESQLRQAEAEKRRADIGIETARALVEQRNAEKKAAIAAVSQRQILLDSADRKMVRSKQLASSSTISQQTLEDDQAAAEGARAALAAAEAQSAAADAAISYAKAQVVNAEAAADAAKAAIDNIETVIADSTLTAPRDGRIQFRVAQPGEIVAGGGKVINLVDLGDVYMSFFLPTDQAGRVAIGAEVRLKLDAAPQYIIPATVSFVANVAQFTPKTVETQIEREKLMFRVKAKINPELLLKHIEMVKTGLPGVAYVRLDPTAQWPAGIEGDVVR</sequence>
<dbReference type="Gene3D" id="2.40.50.100">
    <property type="match status" value="2"/>
</dbReference>
<proteinExistence type="predicted"/>
<dbReference type="PRINTS" id="PR01490">
    <property type="entry name" value="RTXTOXIND"/>
</dbReference>
<evidence type="ECO:0000313" key="3">
    <source>
        <dbReference type="EMBL" id="SSC67261.1"/>
    </source>
</evidence>
<reference evidence="4" key="1">
    <citation type="submission" date="2018-07" db="EMBL/GenBank/DDBJ databases">
        <authorList>
            <person name="Peiro R."/>
            <person name="Begona"/>
            <person name="Cbmso G."/>
            <person name="Lopez M."/>
            <person name="Gonzalez S."/>
        </authorList>
    </citation>
    <scope>NUCLEOTIDE SEQUENCE [LARGE SCALE GENOMIC DNA]</scope>
</reference>
<dbReference type="GO" id="GO:0005886">
    <property type="term" value="C:plasma membrane"/>
    <property type="evidence" value="ECO:0007669"/>
    <property type="project" value="TreeGrafter"/>
</dbReference>
<dbReference type="SUPFAM" id="SSF111369">
    <property type="entry name" value="HlyD-like secretion proteins"/>
    <property type="match status" value="2"/>
</dbReference>
<keyword evidence="1" id="KW-0175">Coiled coil</keyword>